<dbReference type="EMBL" id="BMAV01010580">
    <property type="protein sequence ID" value="GFY55790.1"/>
    <property type="molecule type" value="Genomic_DNA"/>
</dbReference>
<sequence length="214" mass="24019">MADEETLLVSCLEILSLLKCPEGEQLKKRVLSPPVVDLKSRKDDAEEAQLPILGLGPKESKGNPTLLGGDWDIRQEYEPLRNDRYNRRDRCDRNREFDRSGRELDRPPREEEYEERNRRVSGTGAATAPPPSLMESNEKKEPAAIPTTPFTSGSSVAARIMANKRGGKIIHEKNLAKFAEVQPPSPPQFQPPAPPPQSVNWVKIEEFASAKNIR</sequence>
<evidence type="ECO:0000313" key="2">
    <source>
        <dbReference type="EMBL" id="GFY55790.1"/>
    </source>
</evidence>
<protein>
    <submittedName>
        <fullName evidence="2">Uncharacterized protein</fullName>
    </submittedName>
</protein>
<proteinExistence type="predicted"/>
<feature type="compositionally biased region" description="Basic and acidic residues" evidence="1">
    <location>
        <begin position="71"/>
        <end position="118"/>
    </location>
</feature>
<gene>
    <name evidence="2" type="primary">X975_24441</name>
    <name evidence="2" type="ORF">TNIN_47521</name>
</gene>
<feature type="region of interest" description="Disordered" evidence="1">
    <location>
        <begin position="49"/>
        <end position="153"/>
    </location>
</feature>
<dbReference type="AlphaFoldDB" id="A0A8X6XLD0"/>
<comment type="caution">
    <text evidence="2">The sequence shown here is derived from an EMBL/GenBank/DDBJ whole genome shotgun (WGS) entry which is preliminary data.</text>
</comment>
<organism evidence="2 3">
    <name type="scientific">Trichonephila inaurata madagascariensis</name>
    <dbReference type="NCBI Taxonomy" id="2747483"/>
    <lineage>
        <taxon>Eukaryota</taxon>
        <taxon>Metazoa</taxon>
        <taxon>Ecdysozoa</taxon>
        <taxon>Arthropoda</taxon>
        <taxon>Chelicerata</taxon>
        <taxon>Arachnida</taxon>
        <taxon>Araneae</taxon>
        <taxon>Araneomorphae</taxon>
        <taxon>Entelegynae</taxon>
        <taxon>Araneoidea</taxon>
        <taxon>Nephilidae</taxon>
        <taxon>Trichonephila</taxon>
        <taxon>Trichonephila inaurata</taxon>
    </lineage>
</organism>
<evidence type="ECO:0000313" key="3">
    <source>
        <dbReference type="Proteomes" id="UP000886998"/>
    </source>
</evidence>
<dbReference type="Proteomes" id="UP000886998">
    <property type="component" value="Unassembled WGS sequence"/>
</dbReference>
<reference evidence="2" key="1">
    <citation type="submission" date="2020-08" db="EMBL/GenBank/DDBJ databases">
        <title>Multicomponent nature underlies the extraordinary mechanical properties of spider dragline silk.</title>
        <authorList>
            <person name="Kono N."/>
            <person name="Nakamura H."/>
            <person name="Mori M."/>
            <person name="Yoshida Y."/>
            <person name="Ohtoshi R."/>
            <person name="Malay A.D."/>
            <person name="Moran D.A.P."/>
            <person name="Tomita M."/>
            <person name="Numata K."/>
            <person name="Arakawa K."/>
        </authorList>
    </citation>
    <scope>NUCLEOTIDE SEQUENCE</scope>
</reference>
<evidence type="ECO:0000256" key="1">
    <source>
        <dbReference type="SAM" id="MobiDB-lite"/>
    </source>
</evidence>
<name>A0A8X6XLD0_9ARAC</name>
<keyword evidence="3" id="KW-1185">Reference proteome</keyword>
<accession>A0A8X6XLD0</accession>
<dbReference type="OrthoDB" id="5411533at2759"/>